<protein>
    <submittedName>
        <fullName evidence="1">Uncharacterized protein</fullName>
    </submittedName>
</protein>
<dbReference type="Gramene" id="OQU86119">
    <property type="protein sequence ID" value="OQU86119"/>
    <property type="gene ID" value="SORBI_3003G021100"/>
</dbReference>
<keyword evidence="2" id="KW-1185">Reference proteome</keyword>
<evidence type="ECO:0000313" key="1">
    <source>
        <dbReference type="EMBL" id="KXG31578.1"/>
    </source>
</evidence>
<dbReference type="OMA" id="QEHMEND"/>
<dbReference type="OrthoDB" id="621202at2759"/>
<dbReference type="EMBL" id="CM000762">
    <property type="protein sequence ID" value="OQU86119.1"/>
    <property type="molecule type" value="Genomic_DNA"/>
</dbReference>
<gene>
    <name evidence="1" type="ORF">SORBI_3003G021100</name>
</gene>
<dbReference type="ExpressionAtlas" id="A0A1B6Q0X7">
    <property type="expression patterns" value="baseline and differential"/>
</dbReference>
<organism evidence="1 2">
    <name type="scientific">Sorghum bicolor</name>
    <name type="common">Sorghum</name>
    <name type="synonym">Sorghum vulgare</name>
    <dbReference type="NCBI Taxonomy" id="4558"/>
    <lineage>
        <taxon>Eukaryota</taxon>
        <taxon>Viridiplantae</taxon>
        <taxon>Streptophyta</taxon>
        <taxon>Embryophyta</taxon>
        <taxon>Tracheophyta</taxon>
        <taxon>Spermatophyta</taxon>
        <taxon>Magnoliopsida</taxon>
        <taxon>Liliopsida</taxon>
        <taxon>Poales</taxon>
        <taxon>Poaceae</taxon>
        <taxon>PACMAD clade</taxon>
        <taxon>Panicoideae</taxon>
        <taxon>Andropogonodae</taxon>
        <taxon>Andropogoneae</taxon>
        <taxon>Sorghinae</taxon>
        <taxon>Sorghum</taxon>
    </lineage>
</organism>
<reference evidence="1 2" key="1">
    <citation type="journal article" date="2009" name="Nature">
        <title>The Sorghum bicolor genome and the diversification of grasses.</title>
        <authorList>
            <person name="Paterson A.H."/>
            <person name="Bowers J.E."/>
            <person name="Bruggmann R."/>
            <person name="Dubchak I."/>
            <person name="Grimwood J."/>
            <person name="Gundlach H."/>
            <person name="Haberer G."/>
            <person name="Hellsten U."/>
            <person name="Mitros T."/>
            <person name="Poliakov A."/>
            <person name="Schmutz J."/>
            <person name="Spannagl M."/>
            <person name="Tang H."/>
            <person name="Wang X."/>
            <person name="Wicker T."/>
            <person name="Bharti A.K."/>
            <person name="Chapman J."/>
            <person name="Feltus F.A."/>
            <person name="Gowik U."/>
            <person name="Grigoriev I.V."/>
            <person name="Lyons E."/>
            <person name="Maher C.A."/>
            <person name="Martis M."/>
            <person name="Narechania A."/>
            <person name="Otillar R.P."/>
            <person name="Penning B.W."/>
            <person name="Salamov A.A."/>
            <person name="Wang Y."/>
            <person name="Zhang L."/>
            <person name="Carpita N.C."/>
            <person name="Freeling M."/>
            <person name="Gingle A.R."/>
            <person name="Hash C.T."/>
            <person name="Keller B."/>
            <person name="Klein P."/>
            <person name="Kresovich S."/>
            <person name="McCann M.C."/>
            <person name="Ming R."/>
            <person name="Peterson D.G."/>
            <person name="Mehboob-ur-Rahman"/>
            <person name="Ware D."/>
            <person name="Westhoff P."/>
            <person name="Mayer K.F."/>
            <person name="Messing J."/>
            <person name="Rokhsar D.S."/>
        </authorList>
    </citation>
    <scope>NUCLEOTIDE SEQUENCE [LARGE SCALE GENOMIC DNA]</scope>
    <source>
        <strain evidence="2">cv. BTx623</strain>
    </source>
</reference>
<dbReference type="AlphaFoldDB" id="A0A1B6Q0X7"/>
<sequence length="367" mass="40962">MARSIDSDYIDFSHMGGFDMGIDFNGFEENVKKFMELPIKYLDSAHDKAVEFIEDVHAIFYGPFTDHEVPNNDQSNCYVITESSPTSIEKELVGPNIEPSTPASFITMENSSTGCDTDQTESFSTKSTGLSLMNHVYPENNSSEGAHIESNDQCILPENISTTRIYDSSEEVILWNPVTSVKPQRSHELTTIPQDDHALHALETEETEQVGFNCCGHSDSSVCSGVIPVENSCANYEEQMVLHSTNDPVGVTVHGTCISHDSSTSVSSCADDPSMLTDNMVNFVDVDLRHGQKHMKNDKIEVYPVHQRENASFKKMFLRNLSRKLRWSKKQADTNQAMTFGSQDAENLGRYQLVSSSDDLEDGWEVL</sequence>
<reference evidence="1" key="2">
    <citation type="submission" date="2017-02" db="EMBL/GenBank/DDBJ databases">
        <title>WGS assembly of Sorghum bicolor.</title>
        <authorList>
            <person name="Paterson A."/>
            <person name="Mullet J."/>
            <person name="Bowers J."/>
            <person name="Bruggmann R."/>
            <person name="Dubchak I."/>
            <person name="Grimwood J."/>
            <person name="Gundlach H."/>
            <person name="Haberer G."/>
            <person name="Hellsten U."/>
            <person name="Mitros T."/>
            <person name="Poliakov A."/>
            <person name="Schmutz J."/>
            <person name="Spannagl M."/>
            <person name="Tang H."/>
            <person name="Wang X."/>
            <person name="Wicker T."/>
            <person name="Bharti A."/>
            <person name="Chapman J."/>
            <person name="Feltus F."/>
            <person name="Gowik U."/>
            <person name="Grigoriev I."/>
            <person name="Lyons E."/>
            <person name="Maher C."/>
            <person name="Martis M."/>
            <person name="Narechania A."/>
            <person name="Otillar R."/>
            <person name="Penning B."/>
            <person name="Salamov A."/>
            <person name="Wang Y."/>
            <person name="Zhang L."/>
            <person name="Carpita N."/>
            <person name="Freeling M."/>
            <person name="Gingle A."/>
            <person name="Hash C."/>
            <person name="Keller B."/>
            <person name="Klein P."/>
            <person name="Kresovich S."/>
            <person name="Mccann M."/>
            <person name="Ming R."/>
            <person name="Peterson D."/>
            <person name="Rahman M."/>
            <person name="Ware D."/>
            <person name="Westhoff P."/>
            <person name="Mayer K."/>
            <person name="Messing J."/>
            <person name="Sims D."/>
            <person name="Jenkins J."/>
            <person name="Shu S."/>
            <person name="Rokhsar D."/>
        </authorList>
    </citation>
    <scope>NUCLEOTIDE SEQUENCE</scope>
</reference>
<dbReference type="InParanoid" id="A0A1B6Q0X7"/>
<reference evidence="2" key="3">
    <citation type="journal article" date="2018" name="Plant J.">
        <title>The Sorghum bicolor reference genome: improved assembly, gene annotations, a transcriptome atlas, and signatures of genome organization.</title>
        <authorList>
            <person name="McCormick R.F."/>
            <person name="Truong S.K."/>
            <person name="Sreedasyam A."/>
            <person name="Jenkins J."/>
            <person name="Shu S."/>
            <person name="Sims D."/>
            <person name="Kennedy M."/>
            <person name="Amirebrahimi M."/>
            <person name="Weers B.D."/>
            <person name="McKinley B."/>
            <person name="Mattison A."/>
            <person name="Morishige D.T."/>
            <person name="Grimwood J."/>
            <person name="Schmutz J."/>
            <person name="Mullet J.E."/>
        </authorList>
    </citation>
    <scope>NUCLEOTIDE SEQUENCE [LARGE SCALE GENOMIC DNA]</scope>
    <source>
        <strain evidence="2">cv. BTx623</strain>
    </source>
</reference>
<dbReference type="Proteomes" id="UP000000768">
    <property type="component" value="Chromosome 3"/>
</dbReference>
<name>A0A1B6Q0X7_SORBI</name>
<evidence type="ECO:0000313" key="2">
    <source>
        <dbReference type="Proteomes" id="UP000000768"/>
    </source>
</evidence>
<dbReference type="Gramene" id="KXG31578">
    <property type="protein sequence ID" value="KXG31578"/>
    <property type="gene ID" value="SORBI_3003G021100"/>
</dbReference>
<proteinExistence type="predicted"/>
<dbReference type="EMBL" id="CM000762">
    <property type="protein sequence ID" value="KXG31578.1"/>
    <property type="molecule type" value="Genomic_DNA"/>
</dbReference>
<accession>A0A1B6Q0X7</accession>